<evidence type="ECO:0000313" key="1">
    <source>
        <dbReference type="EMBL" id="SHJ57612.1"/>
    </source>
</evidence>
<dbReference type="EMBL" id="FQZO01000006">
    <property type="protein sequence ID" value="SHJ57612.1"/>
    <property type="molecule type" value="Genomic_DNA"/>
</dbReference>
<dbReference type="InterPro" id="IPR021338">
    <property type="entry name" value="DUF2953"/>
</dbReference>
<evidence type="ECO:0000313" key="2">
    <source>
        <dbReference type="Proteomes" id="UP000184080"/>
    </source>
</evidence>
<proteinExistence type="predicted"/>
<dbReference type="Proteomes" id="UP000184080">
    <property type="component" value="Unassembled WGS sequence"/>
</dbReference>
<dbReference type="RefSeq" id="WP_073009286.1">
    <property type="nucleotide sequence ID" value="NZ_FQZO01000006.1"/>
</dbReference>
<dbReference type="AlphaFoldDB" id="A0A1M6KFG8"/>
<organism evidence="1 2">
    <name type="scientific">Clostridium amylolyticum</name>
    <dbReference type="NCBI Taxonomy" id="1121298"/>
    <lineage>
        <taxon>Bacteria</taxon>
        <taxon>Bacillati</taxon>
        <taxon>Bacillota</taxon>
        <taxon>Clostridia</taxon>
        <taxon>Eubacteriales</taxon>
        <taxon>Clostridiaceae</taxon>
        <taxon>Clostridium</taxon>
    </lineage>
</organism>
<gene>
    <name evidence="1" type="ORF">SAMN05444401_3341</name>
</gene>
<accession>A0A1M6KFG8</accession>
<sequence length="179" mass="20772">MTIFAIIIFFILVILFIPLKIRITLSFDKCSGLQIFIYNYNVKTSKIYKNLTSKKKKTKKAKEPKKNINLNTLWLLLKKLDNNSYKSKLYLNSNIDFQVEDAAYTAMIYGISNALIPFIERFINVFFSISSFKIHVNPLFKNENSVSFNIKSIIKVNLAKLIYMAIIIYKYGGEALKRA</sequence>
<protein>
    <recommendedName>
        <fullName evidence="3">DUF2953 domain-containing protein</fullName>
    </recommendedName>
</protein>
<name>A0A1M6KFG8_9CLOT</name>
<reference evidence="1 2" key="1">
    <citation type="submission" date="2016-11" db="EMBL/GenBank/DDBJ databases">
        <authorList>
            <person name="Jaros S."/>
            <person name="Januszkiewicz K."/>
            <person name="Wedrychowicz H."/>
        </authorList>
    </citation>
    <scope>NUCLEOTIDE SEQUENCE [LARGE SCALE GENOMIC DNA]</scope>
    <source>
        <strain evidence="1 2">DSM 21864</strain>
    </source>
</reference>
<dbReference type="STRING" id="1121298.SAMN05444401_3341"/>
<evidence type="ECO:0008006" key="3">
    <source>
        <dbReference type="Google" id="ProtNLM"/>
    </source>
</evidence>
<dbReference type="Pfam" id="PF11167">
    <property type="entry name" value="DUF2953"/>
    <property type="match status" value="1"/>
</dbReference>
<keyword evidence="2" id="KW-1185">Reference proteome</keyword>